<comment type="caution">
    <text evidence="4">The sequence shown here is derived from an EMBL/GenBank/DDBJ whole genome shotgun (WGS) entry which is preliminary data.</text>
</comment>
<dbReference type="EC" id="2.1.3.12" evidence="4"/>
<keyword evidence="5" id="KW-1185">Reference proteome</keyword>
<proteinExistence type="inferred from homology"/>
<dbReference type="InterPro" id="IPR003696">
    <property type="entry name" value="Carbtransf_dom"/>
</dbReference>
<dbReference type="Proteomes" id="UP000674425">
    <property type="component" value="Unassembled WGS sequence"/>
</dbReference>
<feature type="domain" description="Carbamoyltransferase C-terminal" evidence="3">
    <location>
        <begin position="411"/>
        <end position="576"/>
    </location>
</feature>
<sequence length="586" mass="64409">MKAFLGTKFDGHDTAAFLLVPEKRSAYGVATERLTRIKHDRLSPLRAILEVIKSARDDLGDVDEVVCADCFSSRRDRLVQSSAYLKELHRRQLTPNVAELAFAETAPELESVASAMRRTLDVCFPAKRVKLRHFDHEYCHARSAFHFSPFEQALVLTLDGSGDYGVFSRVYQASGRTLAEVAASASDLRILSRQAEQSFSKPASLGGLYSYFTHLLGYEPNCEEGKVEALAAFGQPVPDISAALARSCSISVERGRLHIDPIGIAQLVSLTDRGVEEARRADLAATIQVFLESIVSDYVALLMQTTGSRALCVGGGVFANVLLNMRLTRKVDNRIYIAPAMGDDGSAQGAAIAAFVHEVPTADLAWLAERAMPYFGPSFGVEDVRNALREHDGKFNIETVGANAAETISARIASGQVGALFQGCAEFGPRALGNRSILASPAHARIRERINLEIKHRPSFQPVCPAILSDERERLFDGAYANLHMTCAFQMKPEYHRFLEGAIHVDGTSRVQFVDRETNPFLFEVLLRLKELTGFGVVLNTSFNIHGRPMVNSPAHALRDFLDAGLDFLFIEGILVTPQKLEPAMR</sequence>
<dbReference type="PANTHER" id="PTHR34847">
    <property type="entry name" value="NODULATION PROTEIN U"/>
    <property type="match status" value="1"/>
</dbReference>
<feature type="domain" description="Carbamoyltransferase" evidence="2">
    <location>
        <begin position="5"/>
        <end position="352"/>
    </location>
</feature>
<dbReference type="EMBL" id="CAJNAU010000128">
    <property type="protein sequence ID" value="CAE6853481.1"/>
    <property type="molecule type" value="Genomic_DNA"/>
</dbReference>
<dbReference type="InterPro" id="IPR038152">
    <property type="entry name" value="Carbam_trans_C_sf"/>
</dbReference>
<comment type="similarity">
    <text evidence="1">Belongs to the NodU/CmcH family.</text>
</comment>
<dbReference type="Pfam" id="PF16861">
    <property type="entry name" value="Carbam_trans_C"/>
    <property type="match status" value="1"/>
</dbReference>
<dbReference type="GO" id="GO:0016740">
    <property type="term" value="F:transferase activity"/>
    <property type="evidence" value="ECO:0007669"/>
    <property type="project" value="UniProtKB-KW"/>
</dbReference>
<evidence type="ECO:0000256" key="1">
    <source>
        <dbReference type="ARBA" id="ARBA00006129"/>
    </source>
</evidence>
<dbReference type="Gene3D" id="3.90.870.20">
    <property type="entry name" value="Carbamoyltransferase, C-terminal domain"/>
    <property type="match status" value="1"/>
</dbReference>
<dbReference type="RefSeq" id="WP_200622232.1">
    <property type="nucleotide sequence ID" value="NZ_CAJNAU010000128.1"/>
</dbReference>
<evidence type="ECO:0000259" key="3">
    <source>
        <dbReference type="Pfam" id="PF16861"/>
    </source>
</evidence>
<dbReference type="InterPro" id="IPR051338">
    <property type="entry name" value="NodU/CmcH_Carbamoyltrnsfr"/>
</dbReference>
<name>A0ABM8T361_9BURK</name>
<reference evidence="4 5" key="1">
    <citation type="submission" date="2021-02" db="EMBL/GenBank/DDBJ databases">
        <authorList>
            <person name="Vanwijnsberghe S."/>
        </authorList>
    </citation>
    <scope>NUCLEOTIDE SEQUENCE [LARGE SCALE GENOMIC DNA]</scope>
    <source>
        <strain evidence="4 5">R-69658</strain>
    </source>
</reference>
<dbReference type="InterPro" id="IPR043129">
    <property type="entry name" value="ATPase_NBD"/>
</dbReference>
<dbReference type="Pfam" id="PF02543">
    <property type="entry name" value="Carbam_trans_N"/>
    <property type="match status" value="1"/>
</dbReference>
<accession>A0ABM8T361</accession>
<organism evidence="4 5">
    <name type="scientific">Paraburkholderia aspalathi</name>
    <dbReference type="NCBI Taxonomy" id="1324617"/>
    <lineage>
        <taxon>Bacteria</taxon>
        <taxon>Pseudomonadati</taxon>
        <taxon>Pseudomonadota</taxon>
        <taxon>Betaproteobacteria</taxon>
        <taxon>Burkholderiales</taxon>
        <taxon>Burkholderiaceae</taxon>
        <taxon>Paraburkholderia</taxon>
    </lineage>
</organism>
<evidence type="ECO:0000259" key="2">
    <source>
        <dbReference type="Pfam" id="PF02543"/>
    </source>
</evidence>
<dbReference type="CDD" id="cd24100">
    <property type="entry name" value="ASKHA_NBD_MJ1051-like_N"/>
    <property type="match status" value="1"/>
</dbReference>
<keyword evidence="4" id="KW-0808">Transferase</keyword>
<dbReference type="SUPFAM" id="SSF53067">
    <property type="entry name" value="Actin-like ATPase domain"/>
    <property type="match status" value="1"/>
</dbReference>
<dbReference type="InterPro" id="IPR031730">
    <property type="entry name" value="Carbam_trans_C"/>
</dbReference>
<protein>
    <submittedName>
        <fullName evidence="4">Decarbamoylnovobiocin carbamoyltransferase</fullName>
        <ecNumber evidence="4">2.1.3.12</ecNumber>
    </submittedName>
</protein>
<dbReference type="Gene3D" id="3.30.420.40">
    <property type="match status" value="2"/>
</dbReference>
<evidence type="ECO:0000313" key="5">
    <source>
        <dbReference type="Proteomes" id="UP000674425"/>
    </source>
</evidence>
<gene>
    <name evidence="4" type="primary">novN</name>
    <name evidence="4" type="ORF">R69658_07276</name>
</gene>
<evidence type="ECO:0000313" key="4">
    <source>
        <dbReference type="EMBL" id="CAE6853481.1"/>
    </source>
</evidence>
<dbReference type="PANTHER" id="PTHR34847:SF1">
    <property type="entry name" value="NODULATION PROTEIN U"/>
    <property type="match status" value="1"/>
</dbReference>